<feature type="chain" id="PRO_5015519358" description="Calcineurin-like phosphoesterase domain-containing protein" evidence="2">
    <location>
        <begin position="28"/>
        <end position="418"/>
    </location>
</feature>
<evidence type="ECO:0000256" key="2">
    <source>
        <dbReference type="SAM" id="SignalP"/>
    </source>
</evidence>
<dbReference type="InterPro" id="IPR029052">
    <property type="entry name" value="Metallo-depent_PP-like"/>
</dbReference>
<dbReference type="PROSITE" id="PS51257">
    <property type="entry name" value="PROKAR_LIPOPROTEIN"/>
    <property type="match status" value="1"/>
</dbReference>
<feature type="signal peptide" evidence="2">
    <location>
        <begin position="1"/>
        <end position="27"/>
    </location>
</feature>
<feature type="region of interest" description="Disordered" evidence="1">
    <location>
        <begin position="335"/>
        <end position="418"/>
    </location>
</feature>
<sequence>MIHRVTRIVAPALAVCLALSCAEKTAAAEPRFEFGVISSTMRSAADEAMTQQIIDAIGLEPNIAFIVYDGNLKSASERCDDAVYEQRQQVLETSRVPLVVVPGRHDWADCDRAQAGGYDPTERLDFLRQTLFADNSSSLGQSTLALTRESEVARFHAYRENVRWQVDDTVFVGLNVVSGNNHYSNAGGRNGEYDDRAIATAFWLEHAAEYARRRRAHALIVFIEAAPDFERYERADRFSWLRFDRNRSRDGYLEFKRSLVKAAQIFRGPVIVIHEGPKPLPHGFSIDQPLFDDKGDRLANLTRIAIGPHDPVTQWIKVDVNFAKAPPLLVSLRRIPQTPPQPASQSPAAPLERAPSASGIMPVPPPIPPAAPAEPPLLPKLEEREPATTPPLIAPTIAPTLTQPPAGMPGRGSMQGGS</sequence>
<dbReference type="Proteomes" id="UP000240638">
    <property type="component" value="Unassembled WGS sequence"/>
</dbReference>
<evidence type="ECO:0008006" key="5">
    <source>
        <dbReference type="Google" id="ProtNLM"/>
    </source>
</evidence>
<dbReference type="SUPFAM" id="SSF56300">
    <property type="entry name" value="Metallo-dependent phosphatases"/>
    <property type="match status" value="1"/>
</dbReference>
<organism evidence="3 4">
    <name type="scientific">Trinickia symbiotica</name>
    <dbReference type="NCBI Taxonomy" id="863227"/>
    <lineage>
        <taxon>Bacteria</taxon>
        <taxon>Pseudomonadati</taxon>
        <taxon>Pseudomonadota</taxon>
        <taxon>Betaproteobacteria</taxon>
        <taxon>Burkholderiales</taxon>
        <taxon>Burkholderiaceae</taxon>
        <taxon>Trinickia</taxon>
    </lineage>
</organism>
<protein>
    <recommendedName>
        <fullName evidence="5">Calcineurin-like phosphoesterase domain-containing protein</fullName>
    </recommendedName>
</protein>
<feature type="compositionally biased region" description="Pro residues" evidence="1">
    <location>
        <begin position="362"/>
        <end position="378"/>
    </location>
</feature>
<evidence type="ECO:0000313" key="4">
    <source>
        <dbReference type="Proteomes" id="UP000240638"/>
    </source>
</evidence>
<comment type="caution">
    <text evidence="3">The sequence shown here is derived from an EMBL/GenBank/DDBJ whole genome shotgun (WGS) entry which is preliminary data.</text>
</comment>
<evidence type="ECO:0000313" key="3">
    <source>
        <dbReference type="EMBL" id="PTB19805.1"/>
    </source>
</evidence>
<dbReference type="AlphaFoldDB" id="A0A2T3XTI5"/>
<accession>A0A2T3XTI5</accession>
<dbReference type="EMBL" id="PYUC01000007">
    <property type="protein sequence ID" value="PTB19805.1"/>
    <property type="molecule type" value="Genomic_DNA"/>
</dbReference>
<keyword evidence="2" id="KW-0732">Signal</keyword>
<reference evidence="3 4" key="1">
    <citation type="submission" date="2018-03" db="EMBL/GenBank/DDBJ databases">
        <title>Whole genome analyses suggest that Burkholderia sensu lato contains two further novel genera in the rhizoxinica-symbiotica group Mycetohabitans gen. nov., and Trinickia gen. nov.: implications for the evolution of diazotrophy and nodulation in the Burkholderiaceae.</title>
        <authorList>
            <person name="Estrada De Los Santos P."/>
            <person name="Palmer M."/>
            <person name="Chavez-Ramirez B."/>
            <person name="Steenkamp E.T."/>
            <person name="Hirsch A.M."/>
            <person name="Manyaka P."/>
            <person name="Maluk M."/>
            <person name="Lafos M."/>
            <person name="Crook M."/>
            <person name="Gross E."/>
            <person name="Simon M.F."/>
            <person name="Bueno Dos Reis Junior F."/>
            <person name="Poole P.S."/>
            <person name="Venter S.N."/>
            <person name="James E.K."/>
        </authorList>
    </citation>
    <scope>NUCLEOTIDE SEQUENCE [LARGE SCALE GENOMIC DNA]</scope>
    <source>
        <strain evidence="3 4">JPY-366</strain>
    </source>
</reference>
<name>A0A2T3XTI5_9BURK</name>
<feature type="compositionally biased region" description="Gly residues" evidence="1">
    <location>
        <begin position="409"/>
        <end position="418"/>
    </location>
</feature>
<gene>
    <name evidence="3" type="ORF">C9I57_15490</name>
</gene>
<evidence type="ECO:0000256" key="1">
    <source>
        <dbReference type="SAM" id="MobiDB-lite"/>
    </source>
</evidence>
<proteinExistence type="predicted"/>